<dbReference type="PROSITE" id="PS50011">
    <property type="entry name" value="PROTEIN_KINASE_DOM"/>
    <property type="match status" value="1"/>
</dbReference>
<evidence type="ECO:0000256" key="2">
    <source>
        <dbReference type="ARBA" id="ARBA00022527"/>
    </source>
</evidence>
<feature type="coiled-coil region" evidence="9">
    <location>
        <begin position="389"/>
        <end position="416"/>
    </location>
</feature>
<keyword evidence="4" id="KW-0547">Nucleotide-binding</keyword>
<dbReference type="Pfam" id="PF00069">
    <property type="entry name" value="Pkinase"/>
    <property type="match status" value="1"/>
</dbReference>
<keyword evidence="13" id="KW-1185">Reference proteome</keyword>
<evidence type="ECO:0000256" key="7">
    <source>
        <dbReference type="ARBA" id="ARBA00047899"/>
    </source>
</evidence>
<dbReference type="GO" id="GO:0004674">
    <property type="term" value="F:protein serine/threonine kinase activity"/>
    <property type="evidence" value="ECO:0007669"/>
    <property type="project" value="UniProtKB-KW"/>
</dbReference>
<keyword evidence="9" id="KW-0175">Coiled coil</keyword>
<dbReference type="Gene3D" id="1.10.510.10">
    <property type="entry name" value="Transferase(Phosphotransferase) domain 1"/>
    <property type="match status" value="1"/>
</dbReference>
<keyword evidence="3" id="KW-0808">Transferase</keyword>
<dbReference type="AlphaFoldDB" id="A0A164UDT0"/>
<feature type="compositionally biased region" description="Polar residues" evidence="10">
    <location>
        <begin position="439"/>
        <end position="467"/>
    </location>
</feature>
<proteinExistence type="predicted"/>
<gene>
    <name evidence="12" type="ORF">APZ42_024021</name>
</gene>
<evidence type="ECO:0000256" key="4">
    <source>
        <dbReference type="ARBA" id="ARBA00022741"/>
    </source>
</evidence>
<evidence type="ECO:0000259" key="11">
    <source>
        <dbReference type="PROSITE" id="PS50011"/>
    </source>
</evidence>
<dbReference type="GO" id="GO:0005634">
    <property type="term" value="C:nucleus"/>
    <property type="evidence" value="ECO:0007669"/>
    <property type="project" value="TreeGrafter"/>
</dbReference>
<evidence type="ECO:0000313" key="13">
    <source>
        <dbReference type="Proteomes" id="UP000076858"/>
    </source>
</evidence>
<keyword evidence="5" id="KW-0418">Kinase</keyword>
<keyword evidence="2" id="KW-0723">Serine/threonine-protein kinase</keyword>
<evidence type="ECO:0000256" key="6">
    <source>
        <dbReference type="ARBA" id="ARBA00022840"/>
    </source>
</evidence>
<dbReference type="SUPFAM" id="SSF56112">
    <property type="entry name" value="Protein kinase-like (PK-like)"/>
    <property type="match status" value="1"/>
</dbReference>
<dbReference type="EMBL" id="LRGB01001581">
    <property type="protein sequence ID" value="KZS11270.1"/>
    <property type="molecule type" value="Genomic_DNA"/>
</dbReference>
<evidence type="ECO:0000313" key="12">
    <source>
        <dbReference type="EMBL" id="KZS11270.1"/>
    </source>
</evidence>
<evidence type="ECO:0000256" key="9">
    <source>
        <dbReference type="SAM" id="Coils"/>
    </source>
</evidence>
<dbReference type="GO" id="GO:0005524">
    <property type="term" value="F:ATP binding"/>
    <property type="evidence" value="ECO:0007669"/>
    <property type="project" value="UniProtKB-KW"/>
</dbReference>
<dbReference type="EC" id="2.7.11.1" evidence="1"/>
<evidence type="ECO:0000256" key="5">
    <source>
        <dbReference type="ARBA" id="ARBA00022777"/>
    </source>
</evidence>
<dbReference type="OrthoDB" id="6338986at2759"/>
<dbReference type="InterPro" id="IPR011009">
    <property type="entry name" value="Kinase-like_dom_sf"/>
</dbReference>
<dbReference type="Gene3D" id="3.30.200.20">
    <property type="entry name" value="Phosphorylase Kinase, domain 1"/>
    <property type="match status" value="1"/>
</dbReference>
<dbReference type="STRING" id="35525.A0A164UDT0"/>
<dbReference type="PANTHER" id="PTHR43671:SF98">
    <property type="entry name" value="SERINE_THREONINE-PROTEIN KINASE NEK11"/>
    <property type="match status" value="1"/>
</dbReference>
<accession>A0A164UDT0</accession>
<evidence type="ECO:0000256" key="8">
    <source>
        <dbReference type="ARBA" id="ARBA00048679"/>
    </source>
</evidence>
<comment type="catalytic activity">
    <reaction evidence="7">
        <text>L-threonyl-[protein] + ATP = O-phospho-L-threonyl-[protein] + ADP + H(+)</text>
        <dbReference type="Rhea" id="RHEA:46608"/>
        <dbReference type="Rhea" id="RHEA-COMP:11060"/>
        <dbReference type="Rhea" id="RHEA-COMP:11605"/>
        <dbReference type="ChEBI" id="CHEBI:15378"/>
        <dbReference type="ChEBI" id="CHEBI:30013"/>
        <dbReference type="ChEBI" id="CHEBI:30616"/>
        <dbReference type="ChEBI" id="CHEBI:61977"/>
        <dbReference type="ChEBI" id="CHEBI:456216"/>
        <dbReference type="EC" id="2.7.11.1"/>
    </reaction>
</comment>
<dbReference type="InterPro" id="IPR000719">
    <property type="entry name" value="Prot_kinase_dom"/>
</dbReference>
<sequence>MSYKLDDYQVLETLNDSKFGLRQRISRSDGRLFERRQLSYKHMDDALKEMMIYEINTLKKLRHPNIIQHEDAIVERKTCTLYLITEIGGSDSLQTLIDYHKRSRTFIKEDLIWNVLSQFCQALHSLSVVQNPYRSQIFHRCLKPSSVYFYFQTQKIKIGDFGLGLISNPYYMCPELQNLGLCNEKSDIWSMGCIIHEMCSLKPPFQVAGNDGNQITDWKLENVPKIYSRDLSSILRFILTPDEDSRPSPLMVLYHPIVKVRRGGLKTVDGGSGVLETDFPLSSKENLTVIAEDSLEVSTADCSDLSLNQYLSMMGDQEASTTYIDDVDIQSIENGTAYPKATSSVLHVSPLPSPIGKKFSGSIGRPRSSLENSLVTRKATELCQTELHLQQWAKMLEEKEQELAHKEKRLHLWEIQIKEMFKQCGTMNRSNCSRISYTRQHSTNESSGVETDMDSTVSAYPSDSITEPTAVRMESSKIANPFSRYQTDRHVRFQQSENDSSRTRSESASNLFTEQRLHWLEMKRKKHHTTQSPPPALPPKMNGKLETDYIFMEEKSIPVSVPKSRTCKAPTSEIHSRFEMPKHLVKDKENYSGNLRLDTSRYCPPLPARSTGGKITDSKILTNELRAKLKSHNLPGLR</sequence>
<protein>
    <recommendedName>
        <fullName evidence="1">non-specific serine/threonine protein kinase</fullName>
        <ecNumber evidence="1">2.7.11.1</ecNumber>
    </recommendedName>
</protein>
<name>A0A164UDT0_9CRUS</name>
<comment type="caution">
    <text evidence="12">The sequence shown here is derived from an EMBL/GenBank/DDBJ whole genome shotgun (WGS) entry which is preliminary data.</text>
</comment>
<dbReference type="Proteomes" id="UP000076858">
    <property type="component" value="Unassembled WGS sequence"/>
</dbReference>
<comment type="catalytic activity">
    <reaction evidence="8">
        <text>L-seryl-[protein] + ATP = O-phospho-L-seryl-[protein] + ADP + H(+)</text>
        <dbReference type="Rhea" id="RHEA:17989"/>
        <dbReference type="Rhea" id="RHEA-COMP:9863"/>
        <dbReference type="Rhea" id="RHEA-COMP:11604"/>
        <dbReference type="ChEBI" id="CHEBI:15378"/>
        <dbReference type="ChEBI" id="CHEBI:29999"/>
        <dbReference type="ChEBI" id="CHEBI:30616"/>
        <dbReference type="ChEBI" id="CHEBI:83421"/>
        <dbReference type="ChEBI" id="CHEBI:456216"/>
        <dbReference type="EC" id="2.7.11.1"/>
    </reaction>
</comment>
<reference evidence="12 13" key="1">
    <citation type="submission" date="2016-03" db="EMBL/GenBank/DDBJ databases">
        <title>EvidentialGene: Evidence-directed Construction of Genes on Genomes.</title>
        <authorList>
            <person name="Gilbert D.G."/>
            <person name="Choi J.-H."/>
            <person name="Mockaitis K."/>
            <person name="Colbourne J."/>
            <person name="Pfrender M."/>
        </authorList>
    </citation>
    <scope>NUCLEOTIDE SEQUENCE [LARGE SCALE GENOMIC DNA]</scope>
    <source>
        <strain evidence="12 13">Xinb3</strain>
        <tissue evidence="12">Complete organism</tissue>
    </source>
</reference>
<dbReference type="PANTHER" id="PTHR43671">
    <property type="entry name" value="SERINE/THREONINE-PROTEIN KINASE NEK"/>
    <property type="match status" value="1"/>
</dbReference>
<evidence type="ECO:0000256" key="10">
    <source>
        <dbReference type="SAM" id="MobiDB-lite"/>
    </source>
</evidence>
<evidence type="ECO:0000256" key="1">
    <source>
        <dbReference type="ARBA" id="ARBA00012513"/>
    </source>
</evidence>
<keyword evidence="6" id="KW-0067">ATP-binding</keyword>
<evidence type="ECO:0000256" key="3">
    <source>
        <dbReference type="ARBA" id="ARBA00022679"/>
    </source>
</evidence>
<organism evidence="12 13">
    <name type="scientific">Daphnia magna</name>
    <dbReference type="NCBI Taxonomy" id="35525"/>
    <lineage>
        <taxon>Eukaryota</taxon>
        <taxon>Metazoa</taxon>
        <taxon>Ecdysozoa</taxon>
        <taxon>Arthropoda</taxon>
        <taxon>Crustacea</taxon>
        <taxon>Branchiopoda</taxon>
        <taxon>Diplostraca</taxon>
        <taxon>Cladocera</taxon>
        <taxon>Anomopoda</taxon>
        <taxon>Daphniidae</taxon>
        <taxon>Daphnia</taxon>
    </lineage>
</organism>
<feature type="domain" description="Protein kinase" evidence="11">
    <location>
        <begin position="8"/>
        <end position="258"/>
    </location>
</feature>
<feature type="region of interest" description="Disordered" evidence="10">
    <location>
        <begin position="439"/>
        <end position="512"/>
    </location>
</feature>
<dbReference type="InterPro" id="IPR050660">
    <property type="entry name" value="NEK_Ser/Thr_kinase"/>
</dbReference>